<dbReference type="Gramene" id="mRNA:HanXRQr2_Chr14g0623761">
    <property type="protein sequence ID" value="CDS:HanXRQr2_Chr14g0623761.1"/>
    <property type="gene ID" value="HanXRQr2_Chr14g0623761"/>
</dbReference>
<evidence type="ECO:0000313" key="3">
    <source>
        <dbReference type="Proteomes" id="UP000215914"/>
    </source>
</evidence>
<gene>
    <name evidence="2" type="ORF">HanXRQr2_Chr14g0623761</name>
</gene>
<evidence type="ECO:0000256" key="1">
    <source>
        <dbReference type="SAM" id="Phobius"/>
    </source>
</evidence>
<reference evidence="2" key="2">
    <citation type="submission" date="2020-06" db="EMBL/GenBank/DDBJ databases">
        <title>Helianthus annuus Genome sequencing and assembly Release 2.</title>
        <authorList>
            <person name="Gouzy J."/>
            <person name="Langlade N."/>
            <person name="Munos S."/>
        </authorList>
    </citation>
    <scope>NUCLEOTIDE SEQUENCE</scope>
    <source>
        <tissue evidence="2">Leaves</tissue>
    </source>
</reference>
<dbReference type="Proteomes" id="UP000215914">
    <property type="component" value="Unassembled WGS sequence"/>
</dbReference>
<evidence type="ECO:0000313" key="2">
    <source>
        <dbReference type="EMBL" id="KAF5767385.1"/>
    </source>
</evidence>
<protein>
    <submittedName>
        <fullName evidence="2">Uncharacterized protein</fullName>
    </submittedName>
</protein>
<keyword evidence="1" id="KW-0472">Membrane</keyword>
<feature type="transmembrane region" description="Helical" evidence="1">
    <location>
        <begin position="129"/>
        <end position="153"/>
    </location>
</feature>
<proteinExistence type="predicted"/>
<sequence length="167" mass="19033">MLLEEDEKLLPCPEDLTEPVKVFEEEDDPPSATGFFRLRRPESIPTVLLSGELSALWTTRVFPCTTSLKLHMELQELNLEYPFGFLTGSWTLFDPTTTSICLQVNKFLNWSHEDVICCLGLDLGLGFGLVLGFCWCWFLLLLVCFVGCIFWVSEDDGKVRSAMKRKV</sequence>
<comment type="caution">
    <text evidence="2">The sequence shown here is derived from an EMBL/GenBank/DDBJ whole genome shotgun (WGS) entry which is preliminary data.</text>
</comment>
<keyword evidence="1" id="KW-0812">Transmembrane</keyword>
<name>A0A9K3E5G5_HELAN</name>
<accession>A0A9K3E5G5</accession>
<reference evidence="2" key="1">
    <citation type="journal article" date="2017" name="Nature">
        <title>The sunflower genome provides insights into oil metabolism, flowering and Asterid evolution.</title>
        <authorList>
            <person name="Badouin H."/>
            <person name="Gouzy J."/>
            <person name="Grassa C.J."/>
            <person name="Murat F."/>
            <person name="Staton S.E."/>
            <person name="Cottret L."/>
            <person name="Lelandais-Briere C."/>
            <person name="Owens G.L."/>
            <person name="Carrere S."/>
            <person name="Mayjonade B."/>
            <person name="Legrand L."/>
            <person name="Gill N."/>
            <person name="Kane N.C."/>
            <person name="Bowers J.E."/>
            <person name="Hubner S."/>
            <person name="Bellec A."/>
            <person name="Berard A."/>
            <person name="Berges H."/>
            <person name="Blanchet N."/>
            <person name="Boniface M.C."/>
            <person name="Brunel D."/>
            <person name="Catrice O."/>
            <person name="Chaidir N."/>
            <person name="Claudel C."/>
            <person name="Donnadieu C."/>
            <person name="Faraut T."/>
            <person name="Fievet G."/>
            <person name="Helmstetter N."/>
            <person name="King M."/>
            <person name="Knapp S.J."/>
            <person name="Lai Z."/>
            <person name="Le Paslier M.C."/>
            <person name="Lippi Y."/>
            <person name="Lorenzon L."/>
            <person name="Mandel J.R."/>
            <person name="Marage G."/>
            <person name="Marchand G."/>
            <person name="Marquand E."/>
            <person name="Bret-Mestries E."/>
            <person name="Morien E."/>
            <person name="Nambeesan S."/>
            <person name="Nguyen T."/>
            <person name="Pegot-Espagnet P."/>
            <person name="Pouilly N."/>
            <person name="Raftis F."/>
            <person name="Sallet E."/>
            <person name="Schiex T."/>
            <person name="Thomas J."/>
            <person name="Vandecasteele C."/>
            <person name="Vares D."/>
            <person name="Vear F."/>
            <person name="Vautrin S."/>
            <person name="Crespi M."/>
            <person name="Mangin B."/>
            <person name="Burke J.M."/>
            <person name="Salse J."/>
            <person name="Munos S."/>
            <person name="Vincourt P."/>
            <person name="Rieseberg L.H."/>
            <person name="Langlade N.B."/>
        </authorList>
    </citation>
    <scope>NUCLEOTIDE SEQUENCE</scope>
    <source>
        <tissue evidence="2">Leaves</tissue>
    </source>
</reference>
<dbReference type="AlphaFoldDB" id="A0A9K3E5G5"/>
<keyword evidence="1" id="KW-1133">Transmembrane helix</keyword>
<keyword evidence="3" id="KW-1185">Reference proteome</keyword>
<organism evidence="2 3">
    <name type="scientific">Helianthus annuus</name>
    <name type="common">Common sunflower</name>
    <dbReference type="NCBI Taxonomy" id="4232"/>
    <lineage>
        <taxon>Eukaryota</taxon>
        <taxon>Viridiplantae</taxon>
        <taxon>Streptophyta</taxon>
        <taxon>Embryophyta</taxon>
        <taxon>Tracheophyta</taxon>
        <taxon>Spermatophyta</taxon>
        <taxon>Magnoliopsida</taxon>
        <taxon>eudicotyledons</taxon>
        <taxon>Gunneridae</taxon>
        <taxon>Pentapetalae</taxon>
        <taxon>asterids</taxon>
        <taxon>campanulids</taxon>
        <taxon>Asterales</taxon>
        <taxon>Asteraceae</taxon>
        <taxon>Asteroideae</taxon>
        <taxon>Heliantheae alliance</taxon>
        <taxon>Heliantheae</taxon>
        <taxon>Helianthus</taxon>
    </lineage>
</organism>
<dbReference type="EMBL" id="MNCJ02000329">
    <property type="protein sequence ID" value="KAF5767385.1"/>
    <property type="molecule type" value="Genomic_DNA"/>
</dbReference>